<dbReference type="GO" id="GO:0046165">
    <property type="term" value="P:alcohol biosynthetic process"/>
    <property type="evidence" value="ECO:0007669"/>
    <property type="project" value="UniProtKB-ARBA"/>
</dbReference>
<feature type="region of interest" description="Disordered" evidence="4">
    <location>
        <begin position="307"/>
        <end position="334"/>
    </location>
</feature>
<dbReference type="Proteomes" id="UP001295740">
    <property type="component" value="Unassembled WGS sequence"/>
</dbReference>
<dbReference type="PANTHER" id="PTHR12001:SF72">
    <property type="entry name" value="THIJ_PFPI FAMILY PROTEIN (AFU_ORTHOLOGUE AFUA_3G01210)-RELATED"/>
    <property type="match status" value="1"/>
</dbReference>
<evidence type="ECO:0000256" key="4">
    <source>
        <dbReference type="SAM" id="MobiDB-lite"/>
    </source>
</evidence>
<sequence length="509" mass="56362">MEFHYSQVVDPPAWNSQGLCDGLPLREHLNPELEVAGVNRLRDDWEKFVGPIPPGSNRGCLGSPHHMCSFAIPECLPERLELVAYIMEFGFLHDDLIDTFENAEADVQNEGIRKALKDMLSGEPSGEGQILLTMIKEMTSIDPAGANEMMSYWDQELSLARDRPDITTFDDYLEYRIVDCGATFAIALATFGMSLNVSQAEMDECFRLARPAFAANADQRRPDAIDEDEAKRQVLKKVNSLIGDHIQTWEETKGRRDLSPDAQRLMESVQYMISGNFIWGNTCPRYHQEQSPAEVEAVGAFIESEKPEHTNTSDYGSGDSTAADPDEPSGSTDDLVIEDDVRDLDDAINQTSAEEKGVGHDGIPSDSIHQYRSAGKADPSTNRDLPALSSATICAPARYIESLPSKNIRDKAAVAFNVWFNMPSSGACNHKARHQHRAQRLAHEMDDIQDVSDTCRGKPSTHTVFGVAQTINSAGYLIIKALEEVKSLQDLACVEIFIGDKLSVHHGNY</sequence>
<comment type="caution">
    <text evidence="5">The sequence shown here is derived from an EMBL/GenBank/DDBJ whole genome shotgun (WGS) entry which is preliminary data.</text>
</comment>
<keyword evidence="6" id="KW-1185">Reference proteome</keyword>
<dbReference type="InterPro" id="IPR008949">
    <property type="entry name" value="Isoprenoid_synthase_dom_sf"/>
</dbReference>
<dbReference type="GO" id="GO:0046872">
    <property type="term" value="F:metal ion binding"/>
    <property type="evidence" value="ECO:0007669"/>
    <property type="project" value="UniProtKB-KW"/>
</dbReference>
<evidence type="ECO:0000256" key="1">
    <source>
        <dbReference type="ARBA" id="ARBA00022679"/>
    </source>
</evidence>
<dbReference type="InterPro" id="IPR000092">
    <property type="entry name" value="Polyprenyl_synt"/>
</dbReference>
<dbReference type="Gene3D" id="1.10.600.10">
    <property type="entry name" value="Farnesyl Diphosphate Synthase"/>
    <property type="match status" value="3"/>
</dbReference>
<dbReference type="EMBL" id="CAUWAG010000013">
    <property type="protein sequence ID" value="CAJ2510072.1"/>
    <property type="molecule type" value="Genomic_DNA"/>
</dbReference>
<evidence type="ECO:0000256" key="2">
    <source>
        <dbReference type="ARBA" id="ARBA00022723"/>
    </source>
</evidence>
<dbReference type="Pfam" id="PF00348">
    <property type="entry name" value="polyprenyl_synt"/>
    <property type="match status" value="1"/>
</dbReference>
<dbReference type="GO" id="GO:0004659">
    <property type="term" value="F:prenyltransferase activity"/>
    <property type="evidence" value="ECO:0007669"/>
    <property type="project" value="InterPro"/>
</dbReference>
<evidence type="ECO:0000313" key="6">
    <source>
        <dbReference type="Proteomes" id="UP001295740"/>
    </source>
</evidence>
<name>A0AAI8VS48_9PEZI</name>
<dbReference type="Pfam" id="PF19086">
    <property type="entry name" value="Terpene_syn_C_2"/>
    <property type="match status" value="1"/>
</dbReference>
<dbReference type="PANTHER" id="PTHR12001">
    <property type="entry name" value="GERANYLGERANYL PYROPHOSPHATE SYNTHASE"/>
    <property type="match status" value="1"/>
</dbReference>
<reference evidence="5" key="1">
    <citation type="submission" date="2023-10" db="EMBL/GenBank/DDBJ databases">
        <authorList>
            <person name="Hackl T."/>
        </authorList>
    </citation>
    <scope>NUCLEOTIDE SEQUENCE</scope>
</reference>
<feature type="region of interest" description="Disordered" evidence="4">
    <location>
        <begin position="350"/>
        <end position="384"/>
    </location>
</feature>
<keyword evidence="1" id="KW-0808">Transferase</keyword>
<proteinExistence type="predicted"/>
<keyword evidence="2" id="KW-0479">Metal-binding</keyword>
<evidence type="ECO:0000313" key="5">
    <source>
        <dbReference type="EMBL" id="CAJ2510072.1"/>
    </source>
</evidence>
<dbReference type="AlphaFoldDB" id="A0AAI8VS48"/>
<evidence type="ECO:0000256" key="3">
    <source>
        <dbReference type="ARBA" id="ARBA00022842"/>
    </source>
</evidence>
<dbReference type="GO" id="GO:0008299">
    <property type="term" value="P:isoprenoid biosynthetic process"/>
    <property type="evidence" value="ECO:0007669"/>
    <property type="project" value="InterPro"/>
</dbReference>
<protein>
    <submittedName>
        <fullName evidence="5">Uu.00g059720.m01.CDS01</fullName>
    </submittedName>
</protein>
<keyword evidence="3" id="KW-0460">Magnesium</keyword>
<accession>A0AAI8VS48</accession>
<organism evidence="5 6">
    <name type="scientific">Anthostomella pinea</name>
    <dbReference type="NCBI Taxonomy" id="933095"/>
    <lineage>
        <taxon>Eukaryota</taxon>
        <taxon>Fungi</taxon>
        <taxon>Dikarya</taxon>
        <taxon>Ascomycota</taxon>
        <taxon>Pezizomycotina</taxon>
        <taxon>Sordariomycetes</taxon>
        <taxon>Xylariomycetidae</taxon>
        <taxon>Xylariales</taxon>
        <taxon>Xylariaceae</taxon>
        <taxon>Anthostomella</taxon>
    </lineage>
</organism>
<dbReference type="SUPFAM" id="SSF48576">
    <property type="entry name" value="Terpenoid synthases"/>
    <property type="match status" value="2"/>
</dbReference>
<gene>
    <name evidence="5" type="ORF">KHLLAP_LOCUS10540</name>
</gene>
<dbReference type="GO" id="GO:0043386">
    <property type="term" value="P:mycotoxin biosynthetic process"/>
    <property type="evidence" value="ECO:0007669"/>
    <property type="project" value="UniProtKB-ARBA"/>
</dbReference>